<keyword evidence="2" id="KW-0812">Transmembrane</keyword>
<comment type="caution">
    <text evidence="3">The sequence shown here is derived from an EMBL/GenBank/DDBJ whole genome shotgun (WGS) entry which is preliminary data.</text>
</comment>
<keyword evidence="4" id="KW-1185">Reference proteome</keyword>
<name>A0A835I3D0_9MAGN</name>
<dbReference type="AlphaFoldDB" id="A0A835I3D0"/>
<dbReference type="EMBL" id="JADFTS010000004">
    <property type="protein sequence ID" value="KAF9610531.1"/>
    <property type="molecule type" value="Genomic_DNA"/>
</dbReference>
<dbReference type="Proteomes" id="UP000631114">
    <property type="component" value="Unassembled WGS sequence"/>
</dbReference>
<evidence type="ECO:0000256" key="1">
    <source>
        <dbReference type="SAM" id="MobiDB-lite"/>
    </source>
</evidence>
<dbReference type="OrthoDB" id="1421156at2759"/>
<feature type="transmembrane region" description="Helical" evidence="2">
    <location>
        <begin position="233"/>
        <end position="257"/>
    </location>
</feature>
<feature type="compositionally biased region" description="Basic and acidic residues" evidence="1">
    <location>
        <begin position="118"/>
        <end position="131"/>
    </location>
</feature>
<evidence type="ECO:0000256" key="2">
    <source>
        <dbReference type="SAM" id="Phobius"/>
    </source>
</evidence>
<organism evidence="3 4">
    <name type="scientific">Coptis chinensis</name>
    <dbReference type="NCBI Taxonomy" id="261450"/>
    <lineage>
        <taxon>Eukaryota</taxon>
        <taxon>Viridiplantae</taxon>
        <taxon>Streptophyta</taxon>
        <taxon>Embryophyta</taxon>
        <taxon>Tracheophyta</taxon>
        <taxon>Spermatophyta</taxon>
        <taxon>Magnoliopsida</taxon>
        <taxon>Ranunculales</taxon>
        <taxon>Ranunculaceae</taxon>
        <taxon>Coptidoideae</taxon>
        <taxon>Coptis</taxon>
    </lineage>
</organism>
<evidence type="ECO:0000313" key="3">
    <source>
        <dbReference type="EMBL" id="KAF9610531.1"/>
    </source>
</evidence>
<protein>
    <submittedName>
        <fullName evidence="3">Uncharacterized protein</fullName>
    </submittedName>
</protein>
<sequence length="348" mass="39572">MSLLKLSKLELRSFEQSLNNIRHAYRIALFSEIRGFVSKKAMDLLPEERERCGYVLRHTHGLPCAHSLNGLFKRGEKLTMNLIHLFWKKLSTTPNPIDRAKPKGRPVGSLGKKTKGSTKNESKGEDSTKRDPSAWERSLLFIVPTNESVASVQHALNKRKISSVQKAPKESPKKASQNVVAPKKVVALKKVPKNHVAPIIVQQNFNWKHRKFHRTVGGYMVSPKKGFCTLHVFAFRPSLATVLCLFSSCVCFCFYLISTWGDWMYLFWVWSFLANGLGVDESKEDPVTSFLSKRITSSPTECRDTRGSLERVATKRICWYFTNSWEQFRIKGSVGIIDNSVPDPVKLQ</sequence>
<gene>
    <name evidence="3" type="ORF">IFM89_022811</name>
</gene>
<reference evidence="3 4" key="1">
    <citation type="submission" date="2020-10" db="EMBL/GenBank/DDBJ databases">
        <title>The Coptis chinensis genome and diversification of protoberbering-type alkaloids.</title>
        <authorList>
            <person name="Wang B."/>
            <person name="Shu S."/>
            <person name="Song C."/>
            <person name="Liu Y."/>
        </authorList>
    </citation>
    <scope>NUCLEOTIDE SEQUENCE [LARGE SCALE GENOMIC DNA]</scope>
    <source>
        <strain evidence="3">HL-2020</strain>
        <tissue evidence="3">Leaf</tissue>
    </source>
</reference>
<keyword evidence="2" id="KW-0472">Membrane</keyword>
<feature type="region of interest" description="Disordered" evidence="1">
    <location>
        <begin position="94"/>
        <end position="131"/>
    </location>
</feature>
<evidence type="ECO:0000313" key="4">
    <source>
        <dbReference type="Proteomes" id="UP000631114"/>
    </source>
</evidence>
<keyword evidence="2" id="KW-1133">Transmembrane helix</keyword>
<accession>A0A835I3D0</accession>
<feature type="non-terminal residue" evidence="3">
    <location>
        <position position="1"/>
    </location>
</feature>
<proteinExistence type="predicted"/>